<evidence type="ECO:0000259" key="11">
    <source>
        <dbReference type="SMART" id="SM00062"/>
    </source>
</evidence>
<dbReference type="EMBL" id="CP020330">
    <property type="protein sequence ID" value="AQZ50405.1"/>
    <property type="molecule type" value="Genomic_DNA"/>
</dbReference>
<dbReference type="SUPFAM" id="SSF53850">
    <property type="entry name" value="Periplasmic binding protein-like II"/>
    <property type="match status" value="1"/>
</dbReference>
<feature type="domain" description="Ionotropic glutamate receptor C-terminal" evidence="12">
    <location>
        <begin position="41"/>
        <end position="371"/>
    </location>
</feature>
<evidence type="ECO:0000313" key="14">
    <source>
        <dbReference type="Proteomes" id="UP000191135"/>
    </source>
</evidence>
<keyword evidence="14" id="KW-1185">Reference proteome</keyword>
<evidence type="ECO:0000256" key="1">
    <source>
        <dbReference type="ARBA" id="ARBA00004141"/>
    </source>
</evidence>
<keyword evidence="7" id="KW-0675">Receptor</keyword>
<evidence type="ECO:0000256" key="7">
    <source>
        <dbReference type="ARBA" id="ARBA00023170"/>
    </source>
</evidence>
<keyword evidence="6 10" id="KW-0472">Membrane</keyword>
<dbReference type="SMART" id="SM00062">
    <property type="entry name" value="PBPb"/>
    <property type="match status" value="1"/>
</dbReference>
<keyword evidence="3 10" id="KW-0812">Transmembrane</keyword>
<protein>
    <submittedName>
        <fullName evidence="13">Sulfate starvation-induced protein 7</fullName>
    </submittedName>
</protein>
<organism evidence="13 14">
    <name type="scientific">Martelella mediterranea DSM 17316</name>
    <dbReference type="NCBI Taxonomy" id="1122214"/>
    <lineage>
        <taxon>Bacteria</taxon>
        <taxon>Pseudomonadati</taxon>
        <taxon>Pseudomonadota</taxon>
        <taxon>Alphaproteobacteria</taxon>
        <taxon>Hyphomicrobiales</taxon>
        <taxon>Aurantimonadaceae</taxon>
        <taxon>Martelella</taxon>
    </lineage>
</organism>
<keyword evidence="9" id="KW-0407">Ion channel</keyword>
<evidence type="ECO:0000256" key="2">
    <source>
        <dbReference type="ARBA" id="ARBA00022448"/>
    </source>
</evidence>
<name>A0A1U9YY90_9HYPH</name>
<feature type="domain" description="Solute-binding protein family 3/N-terminal" evidence="11">
    <location>
        <begin position="41"/>
        <end position="372"/>
    </location>
</feature>
<dbReference type="SUPFAM" id="SSF81324">
    <property type="entry name" value="Voltage-gated potassium channels"/>
    <property type="match status" value="1"/>
</dbReference>
<proteinExistence type="predicted"/>
<dbReference type="STRING" id="1122214.Mame_01034"/>
<evidence type="ECO:0000259" key="12">
    <source>
        <dbReference type="SMART" id="SM00079"/>
    </source>
</evidence>
<evidence type="ECO:0000256" key="5">
    <source>
        <dbReference type="ARBA" id="ARBA00023065"/>
    </source>
</evidence>
<comment type="subcellular location">
    <subcellularLocation>
        <location evidence="1">Membrane</location>
        <topology evidence="1">Multi-pass membrane protein</topology>
    </subcellularLocation>
</comment>
<dbReference type="RefSeq" id="WP_026173478.1">
    <property type="nucleotide sequence ID" value="NZ_AQWH01000009.1"/>
</dbReference>
<dbReference type="KEGG" id="mmed:Mame_01034"/>
<dbReference type="InterPro" id="IPR015683">
    <property type="entry name" value="Ionotropic_Glu_rcpt"/>
</dbReference>
<dbReference type="PANTHER" id="PTHR18966">
    <property type="entry name" value="IONOTROPIC GLUTAMATE RECEPTOR"/>
    <property type="match status" value="1"/>
</dbReference>
<dbReference type="GO" id="GO:0016020">
    <property type="term" value="C:membrane"/>
    <property type="evidence" value="ECO:0007669"/>
    <property type="project" value="UniProtKB-SubCell"/>
</dbReference>
<evidence type="ECO:0000256" key="8">
    <source>
        <dbReference type="ARBA" id="ARBA00023180"/>
    </source>
</evidence>
<evidence type="ECO:0000313" key="13">
    <source>
        <dbReference type="EMBL" id="AQZ50405.1"/>
    </source>
</evidence>
<evidence type="ECO:0000256" key="9">
    <source>
        <dbReference type="ARBA" id="ARBA00023303"/>
    </source>
</evidence>
<dbReference type="eggNOG" id="COG0834">
    <property type="taxonomic scope" value="Bacteria"/>
</dbReference>
<dbReference type="Gene3D" id="3.40.190.10">
    <property type="entry name" value="Periplasmic binding protein-like II"/>
    <property type="match status" value="3"/>
</dbReference>
<evidence type="ECO:0000256" key="4">
    <source>
        <dbReference type="ARBA" id="ARBA00022989"/>
    </source>
</evidence>
<evidence type="ECO:0000256" key="3">
    <source>
        <dbReference type="ARBA" id="ARBA00022692"/>
    </source>
</evidence>
<keyword evidence="8" id="KW-0325">Glycoprotein</keyword>
<dbReference type="InterPro" id="IPR001638">
    <property type="entry name" value="Solute-binding_3/MltF_N"/>
</dbReference>
<sequence>MSKASQCLKLYRWGLLFSVLFVAVCGSAIPSFSQQTGEPLQIRVGYRVLPPFITRQDDGTITGMASELWREIEKGFNIDPTYVEYETVADLLAATAAREVDVAVGAISITEERAELVDFTQPWFDSGLRIMIDNRTTSSLVNVWNGLAEAGYLRYYAWLLVFIAIGTIGLTLFDRHFDKNFTRRWRDGIAESFYSVMLVVTRGTLPGRAKLFGWYGKIFSAFWLIIGIAVVAYITSSVTSVMTSIAITGSITGPDDLPGRTVGVFRGSTAENRMRRNGVDFITYTGMDDAVAALRGAEIDAIVGDAPVLEYYKAQNPGLGLDVVGRIFAPDKFGFALPYGQDTLIQPITVRLLALQEDGVVRNLAQQYFGNER</sequence>
<reference evidence="13 14" key="1">
    <citation type="submission" date="2017-03" db="EMBL/GenBank/DDBJ databases">
        <title>Foreign affairs: Plasmid Transfer between Roseobacters and Rhizobia.</title>
        <authorList>
            <person name="Bartling P."/>
            <person name="Bunk B."/>
            <person name="Overmann J."/>
            <person name="Brinkmann H."/>
            <person name="Petersen J."/>
        </authorList>
    </citation>
    <scope>NUCLEOTIDE SEQUENCE [LARGE SCALE GENOMIC DNA]</scope>
    <source>
        <strain evidence="13 14">MACL11</strain>
    </source>
</reference>
<dbReference type="Pfam" id="PF00497">
    <property type="entry name" value="SBP_bac_3"/>
    <property type="match status" value="1"/>
</dbReference>
<dbReference type="OrthoDB" id="9799090at2"/>
<keyword evidence="4 10" id="KW-1133">Transmembrane helix</keyword>
<feature type="transmembrane region" description="Helical" evidence="10">
    <location>
        <begin position="155"/>
        <end position="173"/>
    </location>
</feature>
<dbReference type="SMART" id="SM00079">
    <property type="entry name" value="PBPe"/>
    <property type="match status" value="1"/>
</dbReference>
<dbReference type="AlphaFoldDB" id="A0A1U9YY90"/>
<dbReference type="GO" id="GO:0015276">
    <property type="term" value="F:ligand-gated monoatomic ion channel activity"/>
    <property type="evidence" value="ECO:0007669"/>
    <property type="project" value="InterPro"/>
</dbReference>
<gene>
    <name evidence="13" type="primary">fliY_2</name>
    <name evidence="13" type="ORF">Mame_01034</name>
</gene>
<dbReference type="Proteomes" id="UP000191135">
    <property type="component" value="Chromosome"/>
</dbReference>
<evidence type="ECO:0000256" key="10">
    <source>
        <dbReference type="SAM" id="Phobius"/>
    </source>
</evidence>
<keyword evidence="2" id="KW-0813">Transport</keyword>
<evidence type="ECO:0000256" key="6">
    <source>
        <dbReference type="ARBA" id="ARBA00023136"/>
    </source>
</evidence>
<dbReference type="InterPro" id="IPR001320">
    <property type="entry name" value="Iontro_rcpt_C"/>
</dbReference>
<keyword evidence="5" id="KW-0406">Ion transport</keyword>
<feature type="transmembrane region" description="Helical" evidence="10">
    <location>
        <begin position="211"/>
        <end position="234"/>
    </location>
</feature>
<accession>A0A1U9YY90</accession>